<proteinExistence type="predicted"/>
<feature type="transmembrane region" description="Helical" evidence="7">
    <location>
        <begin position="200"/>
        <end position="225"/>
    </location>
</feature>
<dbReference type="Pfam" id="PF00324">
    <property type="entry name" value="AA_permease"/>
    <property type="match status" value="1"/>
</dbReference>
<keyword evidence="6 7" id="KW-0472">Membrane</keyword>
<dbReference type="Gene3D" id="1.20.1740.10">
    <property type="entry name" value="Amino acid/polyamine transporter I"/>
    <property type="match status" value="1"/>
</dbReference>
<feature type="transmembrane region" description="Helical" evidence="7">
    <location>
        <begin position="284"/>
        <end position="305"/>
    </location>
</feature>
<feature type="transmembrane region" description="Helical" evidence="7">
    <location>
        <begin position="47"/>
        <end position="66"/>
    </location>
</feature>
<dbReference type="Proteomes" id="UP001596505">
    <property type="component" value="Unassembled WGS sequence"/>
</dbReference>
<feature type="transmembrane region" description="Helical" evidence="7">
    <location>
        <begin position="20"/>
        <end position="41"/>
    </location>
</feature>
<evidence type="ECO:0000256" key="4">
    <source>
        <dbReference type="ARBA" id="ARBA00022970"/>
    </source>
</evidence>
<feature type="transmembrane region" description="Helical" evidence="7">
    <location>
        <begin position="246"/>
        <end position="264"/>
    </location>
</feature>
<dbReference type="InterPro" id="IPR004840">
    <property type="entry name" value="Amino_acid_permease_CS"/>
</dbReference>
<feature type="transmembrane region" description="Helical" evidence="7">
    <location>
        <begin position="333"/>
        <end position="353"/>
    </location>
</feature>
<evidence type="ECO:0000313" key="9">
    <source>
        <dbReference type="EMBL" id="MFC7393632.1"/>
    </source>
</evidence>
<keyword evidence="5 7" id="KW-1133">Transmembrane helix</keyword>
<gene>
    <name evidence="9" type="ORF">ACFQRG_11770</name>
</gene>
<comment type="subcellular location">
    <subcellularLocation>
        <location evidence="1">Membrane</location>
        <topology evidence="1">Multi-pass membrane protein</topology>
    </subcellularLocation>
</comment>
<keyword evidence="10" id="KW-1185">Reference proteome</keyword>
<feature type="transmembrane region" description="Helical" evidence="7">
    <location>
        <begin position="401"/>
        <end position="425"/>
    </location>
</feature>
<feature type="transmembrane region" description="Helical" evidence="7">
    <location>
        <begin position="359"/>
        <end position="380"/>
    </location>
</feature>
<dbReference type="PROSITE" id="PS00218">
    <property type="entry name" value="AMINO_ACID_PERMEASE_1"/>
    <property type="match status" value="1"/>
</dbReference>
<feature type="transmembrane region" description="Helical" evidence="7">
    <location>
        <begin position="158"/>
        <end position="180"/>
    </location>
</feature>
<name>A0ABW2PW74_9BACL</name>
<dbReference type="PIRSF" id="PIRSF006060">
    <property type="entry name" value="AA_transporter"/>
    <property type="match status" value="1"/>
</dbReference>
<evidence type="ECO:0000259" key="8">
    <source>
        <dbReference type="Pfam" id="PF00324"/>
    </source>
</evidence>
<feature type="transmembrane region" description="Helical" evidence="7">
    <location>
        <begin position="87"/>
        <end position="109"/>
    </location>
</feature>
<feature type="transmembrane region" description="Helical" evidence="7">
    <location>
        <begin position="431"/>
        <end position="450"/>
    </location>
</feature>
<evidence type="ECO:0000256" key="7">
    <source>
        <dbReference type="SAM" id="Phobius"/>
    </source>
</evidence>
<keyword evidence="4" id="KW-0029">Amino-acid transport</keyword>
<feature type="transmembrane region" description="Helical" evidence="7">
    <location>
        <begin position="121"/>
        <end position="146"/>
    </location>
</feature>
<evidence type="ECO:0000256" key="5">
    <source>
        <dbReference type="ARBA" id="ARBA00022989"/>
    </source>
</evidence>
<protein>
    <submittedName>
        <fullName evidence="9">Amino acid permease</fullName>
    </submittedName>
</protein>
<dbReference type="RefSeq" id="WP_380966148.1">
    <property type="nucleotide sequence ID" value="NZ_JBHTCO010000014.1"/>
</dbReference>
<evidence type="ECO:0000256" key="6">
    <source>
        <dbReference type="ARBA" id="ARBA00023136"/>
    </source>
</evidence>
<reference evidence="10" key="1">
    <citation type="journal article" date="2019" name="Int. J. Syst. Evol. Microbiol.">
        <title>The Global Catalogue of Microorganisms (GCM) 10K type strain sequencing project: providing services to taxonomists for standard genome sequencing and annotation.</title>
        <authorList>
            <consortium name="The Broad Institute Genomics Platform"/>
            <consortium name="The Broad Institute Genome Sequencing Center for Infectious Disease"/>
            <person name="Wu L."/>
            <person name="Ma J."/>
        </authorList>
    </citation>
    <scope>NUCLEOTIDE SEQUENCE [LARGE SCALE GENOMIC DNA]</scope>
    <source>
        <strain evidence="10">CGMCC 1.16305</strain>
    </source>
</reference>
<keyword evidence="2" id="KW-0813">Transport</keyword>
<dbReference type="InterPro" id="IPR004841">
    <property type="entry name" value="AA-permease/SLC12A_dom"/>
</dbReference>
<evidence type="ECO:0000256" key="3">
    <source>
        <dbReference type="ARBA" id="ARBA00022692"/>
    </source>
</evidence>
<keyword evidence="3 7" id="KW-0812">Transmembrane</keyword>
<accession>A0ABW2PW74</accession>
<comment type="caution">
    <text evidence="9">The sequence shown here is derived from an EMBL/GenBank/DDBJ whole genome shotgun (WGS) entry which is preliminary data.</text>
</comment>
<dbReference type="PANTHER" id="PTHR43495">
    <property type="entry name" value="GABA PERMEASE"/>
    <property type="match status" value="1"/>
</dbReference>
<sequence length="469" mass="51963">MMSVPDQQKKLNNDLKTRHVTMIAIGGVIGSGLFVGSGDIIKSAGPSAILSYLIACLIVVLVMRMLGEMAAVNPDSGSFSTYAYQAIGPWAGYTIGWLYWFNWVIIIAIEATITGTMIHDWFPLIPSWAGTLALPVLMTITNMYSVKSYGEFEYWISFIKVITIIVFLCLGIAMIFGIVPGVKSPGISNLTGDGGFIPKGFFPVLLSVVFIMFSLSGSEVAAIAAGESENPKKNVVKAINSVVWRLLIFFVFSVAILVIIIPWNDTQALKYPYASVFRMANIPAAAQIVNIVVFSSAVSIINSGIYTSSRMLYSLAQKGDAPSVLLRLTKKGVPVWAVLTCVFFSYVCTMFKFLSPNTLYVFLANSSGGVTILMYLFVAFSHLRMRKKAERNNPESLKVKMWLFPYLTYFTIIILLFIFIAQAFIDSMRLQFILTSLITIIAVGSYLLFYQKKNRTFIGKEKEIDQHSL</sequence>
<evidence type="ECO:0000313" key="10">
    <source>
        <dbReference type="Proteomes" id="UP001596505"/>
    </source>
</evidence>
<dbReference type="PANTHER" id="PTHR43495:SF5">
    <property type="entry name" value="GAMMA-AMINOBUTYRIC ACID PERMEASE"/>
    <property type="match status" value="1"/>
</dbReference>
<evidence type="ECO:0000256" key="1">
    <source>
        <dbReference type="ARBA" id="ARBA00004141"/>
    </source>
</evidence>
<organism evidence="9 10">
    <name type="scientific">Scopulibacillus cellulosilyticus</name>
    <dbReference type="NCBI Taxonomy" id="2665665"/>
    <lineage>
        <taxon>Bacteria</taxon>
        <taxon>Bacillati</taxon>
        <taxon>Bacillota</taxon>
        <taxon>Bacilli</taxon>
        <taxon>Bacillales</taxon>
        <taxon>Sporolactobacillaceae</taxon>
        <taxon>Scopulibacillus</taxon>
    </lineage>
</organism>
<evidence type="ECO:0000256" key="2">
    <source>
        <dbReference type="ARBA" id="ARBA00022448"/>
    </source>
</evidence>
<feature type="domain" description="Amino acid permease/ SLC12A" evidence="8">
    <location>
        <begin position="19"/>
        <end position="453"/>
    </location>
</feature>
<dbReference type="EMBL" id="JBHTCO010000014">
    <property type="protein sequence ID" value="MFC7393632.1"/>
    <property type="molecule type" value="Genomic_DNA"/>
</dbReference>